<evidence type="ECO:0000313" key="2">
    <source>
        <dbReference type="Proteomes" id="UP000235584"/>
    </source>
</evidence>
<gene>
    <name evidence="1" type="ORF">C0V70_13395</name>
</gene>
<dbReference type="RefSeq" id="WP_102244368.1">
    <property type="nucleotide sequence ID" value="NZ_CP025704.1"/>
</dbReference>
<keyword evidence="2" id="KW-1185">Reference proteome</keyword>
<dbReference type="Proteomes" id="UP000235584">
    <property type="component" value="Chromosome"/>
</dbReference>
<protein>
    <submittedName>
        <fullName evidence="1">Uncharacterized protein</fullName>
    </submittedName>
</protein>
<name>A0A2K9NUB2_BACTC</name>
<dbReference type="KEGG" id="bsto:C0V70_13395"/>
<dbReference type="PROSITE" id="PS51257">
    <property type="entry name" value="PROKAR_LIPOPROTEIN"/>
    <property type="match status" value="1"/>
</dbReference>
<accession>A0A2K9NUB2</accession>
<reference evidence="1 2" key="1">
    <citation type="submission" date="2018-01" db="EMBL/GenBank/DDBJ databases">
        <title>Complete genome sequence of Bacteriovorax stolpii DSM12778.</title>
        <authorList>
            <person name="Tang B."/>
            <person name="Chang J."/>
        </authorList>
    </citation>
    <scope>NUCLEOTIDE SEQUENCE [LARGE SCALE GENOMIC DNA]</scope>
    <source>
        <strain evidence="1 2">DSM 12778</strain>
    </source>
</reference>
<evidence type="ECO:0000313" key="1">
    <source>
        <dbReference type="EMBL" id="AUN99077.1"/>
    </source>
</evidence>
<dbReference type="EMBL" id="CP025704">
    <property type="protein sequence ID" value="AUN99077.1"/>
    <property type="molecule type" value="Genomic_DNA"/>
</dbReference>
<proteinExistence type="predicted"/>
<organism evidence="1 2">
    <name type="scientific">Bacteriovorax stolpii</name>
    <name type="common">Bdellovibrio stolpii</name>
    <dbReference type="NCBI Taxonomy" id="960"/>
    <lineage>
        <taxon>Bacteria</taxon>
        <taxon>Pseudomonadati</taxon>
        <taxon>Bdellovibrionota</taxon>
        <taxon>Bacteriovoracia</taxon>
        <taxon>Bacteriovoracales</taxon>
        <taxon>Bacteriovoracaceae</taxon>
        <taxon>Bacteriovorax</taxon>
    </lineage>
</organism>
<sequence>MKNLSALALLLLAVSCSSAPDVRPGADGIHSISLLGEDVKDTEGAAHKQARAYCTKLGKTIEYLSDDTVKATPTEVSMEKSLFKDNESVATDIKFKCN</sequence>
<dbReference type="AlphaFoldDB" id="A0A2K9NUB2"/>